<name>A0A2M6WXD8_9BACT</name>
<dbReference type="PANTHER" id="PTHR43649">
    <property type="entry name" value="ARABINOSE-BINDING PROTEIN-RELATED"/>
    <property type="match status" value="1"/>
</dbReference>
<dbReference type="Gene3D" id="3.40.190.10">
    <property type="entry name" value="Periplasmic binding protein-like II"/>
    <property type="match status" value="1"/>
</dbReference>
<dbReference type="AlphaFoldDB" id="A0A2M6WXD8"/>
<dbReference type="PANTHER" id="PTHR43649:SF12">
    <property type="entry name" value="DIACETYLCHITOBIOSE BINDING PROTEIN DASA"/>
    <property type="match status" value="1"/>
</dbReference>
<dbReference type="SUPFAM" id="SSF53850">
    <property type="entry name" value="Periplasmic binding protein-like II"/>
    <property type="match status" value="1"/>
</dbReference>
<proteinExistence type="predicted"/>
<dbReference type="Proteomes" id="UP000228596">
    <property type="component" value="Unassembled WGS sequence"/>
</dbReference>
<gene>
    <name evidence="1" type="ORF">COT77_01555</name>
</gene>
<evidence type="ECO:0000313" key="1">
    <source>
        <dbReference type="EMBL" id="PIT97421.1"/>
    </source>
</evidence>
<dbReference type="InterPro" id="IPR006059">
    <property type="entry name" value="SBP"/>
</dbReference>
<evidence type="ECO:0008006" key="3">
    <source>
        <dbReference type="Google" id="ProtNLM"/>
    </source>
</evidence>
<sequence>MFGRFLKKSAIMLVILMVTFGFSGCNRSASGQITLYWWRSKFDAPVEILRKIADKYEQSHSNIKIEIVLPDSEDYDSYKLEAKNALASWKTVQNAPDILSVRAQDLPEFATTLYPAPAKLFDSLVKKNERTGDDTNSYVKKLFYPIVSKSMILVSPQDNKPYVYGLPMAIDTMATYVNTDLFKEAIKNVSRTNSANNQMTQEQIDAILQHYKKPPKTWKDLVDLIPLATTKTGNDVSIATIPLGTAENVERSYDILQTIMEQNGTTLNSDDYNSATFNLAPSGTASDQSNGLKAFNFYLQFANPQSNYYSWNSNMPDSLKAFGEGKSIMLAHYASSYSFLVNDYPNIKQSIDAVNFPQIVDPDNKNNSSKIKTAAQMWAETATNAKGDSNRQTEAWKFIYYITSQEGVTNYLKAMQMPSALKSVEGNSRLEAFNDASAYADTWYKGSDATKVDLIFAQMVSDAQSGKKTPAAALDQAAIATTKILKSSPFKFVSANNLNAEQISTSTPGG</sequence>
<dbReference type="PROSITE" id="PS51257">
    <property type="entry name" value="PROKAR_LIPOPROTEIN"/>
    <property type="match status" value="1"/>
</dbReference>
<dbReference type="Pfam" id="PF13416">
    <property type="entry name" value="SBP_bac_8"/>
    <property type="match status" value="1"/>
</dbReference>
<dbReference type="InterPro" id="IPR050490">
    <property type="entry name" value="Bact_solute-bd_prot1"/>
</dbReference>
<protein>
    <recommendedName>
        <fullName evidence="3">ABC transporter substrate-binding protein</fullName>
    </recommendedName>
</protein>
<evidence type="ECO:0000313" key="2">
    <source>
        <dbReference type="Proteomes" id="UP000228596"/>
    </source>
</evidence>
<organism evidence="1 2">
    <name type="scientific">Candidatus Berkelbacteria bacterium CG10_big_fil_rev_8_21_14_0_10_41_12</name>
    <dbReference type="NCBI Taxonomy" id="1974513"/>
    <lineage>
        <taxon>Bacteria</taxon>
        <taxon>Candidatus Berkelbacteria</taxon>
    </lineage>
</organism>
<dbReference type="EMBL" id="PEZV01000011">
    <property type="protein sequence ID" value="PIT97421.1"/>
    <property type="molecule type" value="Genomic_DNA"/>
</dbReference>
<accession>A0A2M6WXD8</accession>
<reference evidence="2" key="1">
    <citation type="submission" date="2017-09" db="EMBL/GenBank/DDBJ databases">
        <title>Depth-based differentiation of microbial function through sediment-hosted aquifers and enrichment of novel symbionts in the deep terrestrial subsurface.</title>
        <authorList>
            <person name="Probst A.J."/>
            <person name="Ladd B."/>
            <person name="Jarett J.K."/>
            <person name="Geller-Mcgrath D.E."/>
            <person name="Sieber C.M.K."/>
            <person name="Emerson J.B."/>
            <person name="Anantharaman K."/>
            <person name="Thomas B.C."/>
            <person name="Malmstrom R."/>
            <person name="Stieglmeier M."/>
            <person name="Klingl A."/>
            <person name="Woyke T."/>
            <person name="Ryan C.M."/>
            <person name="Banfield J.F."/>
        </authorList>
    </citation>
    <scope>NUCLEOTIDE SEQUENCE [LARGE SCALE GENOMIC DNA]</scope>
</reference>
<comment type="caution">
    <text evidence="1">The sequence shown here is derived from an EMBL/GenBank/DDBJ whole genome shotgun (WGS) entry which is preliminary data.</text>
</comment>